<dbReference type="GO" id="GO:0005829">
    <property type="term" value="C:cytosol"/>
    <property type="evidence" value="ECO:0007669"/>
    <property type="project" value="UniProtKB-ARBA"/>
</dbReference>
<reference evidence="7" key="1">
    <citation type="submission" date="2019-11" db="EMBL/GenBank/DDBJ databases">
        <title>Epiphytic Pseudomonas syringae from cherry orchards.</title>
        <authorList>
            <person name="Hulin M.T."/>
        </authorList>
    </citation>
    <scope>NUCLEOTIDE SEQUENCE</scope>
    <source>
        <strain evidence="7">PA-2-1F</strain>
    </source>
</reference>
<evidence type="ECO:0000256" key="2">
    <source>
        <dbReference type="ARBA" id="ARBA00022318"/>
    </source>
</evidence>
<comment type="subcellular location">
    <subcellularLocation>
        <location evidence="1 5">Cytoplasm</location>
    </subcellularLocation>
</comment>
<dbReference type="Proteomes" id="UP000814126">
    <property type="component" value="Unassembled WGS sequence"/>
</dbReference>
<evidence type="ECO:0000256" key="1">
    <source>
        <dbReference type="ARBA" id="ARBA00004496"/>
    </source>
</evidence>
<feature type="domain" description="CSD" evidence="6">
    <location>
        <begin position="5"/>
        <end position="70"/>
    </location>
</feature>
<dbReference type="PRINTS" id="PR00050">
    <property type="entry name" value="COLDSHOCK"/>
</dbReference>
<dbReference type="InterPro" id="IPR012340">
    <property type="entry name" value="NA-bd_OB-fold"/>
</dbReference>
<organism evidence="7 8">
    <name type="scientific">Pseudomonas poae</name>
    <dbReference type="NCBI Taxonomy" id="200451"/>
    <lineage>
        <taxon>Bacteria</taxon>
        <taxon>Pseudomonadati</taxon>
        <taxon>Pseudomonadota</taxon>
        <taxon>Gammaproteobacteria</taxon>
        <taxon>Pseudomonadales</taxon>
        <taxon>Pseudomonadaceae</taxon>
        <taxon>Pseudomonas</taxon>
    </lineage>
</organism>
<dbReference type="SMART" id="SM00357">
    <property type="entry name" value="CSP"/>
    <property type="match status" value="1"/>
</dbReference>
<dbReference type="AlphaFoldDB" id="A0AAP2RZ28"/>
<dbReference type="Pfam" id="PF00313">
    <property type="entry name" value="CSD"/>
    <property type="match status" value="1"/>
</dbReference>
<dbReference type="GO" id="GO:0006355">
    <property type="term" value="P:regulation of DNA-templated transcription"/>
    <property type="evidence" value="ECO:0007669"/>
    <property type="project" value="InterPro"/>
</dbReference>
<dbReference type="Gene3D" id="2.40.50.140">
    <property type="entry name" value="Nucleic acid-binding proteins"/>
    <property type="match status" value="1"/>
</dbReference>
<evidence type="ECO:0000259" key="6">
    <source>
        <dbReference type="PROSITE" id="PS51857"/>
    </source>
</evidence>
<dbReference type="PROSITE" id="PS00352">
    <property type="entry name" value="CSD_1"/>
    <property type="match status" value="1"/>
</dbReference>
<evidence type="ECO:0000313" key="7">
    <source>
        <dbReference type="EMBL" id="MCF5654459.1"/>
    </source>
</evidence>
<dbReference type="EMBL" id="WJZX01000011">
    <property type="protein sequence ID" value="MCF5654459.1"/>
    <property type="molecule type" value="Genomic_DNA"/>
</dbReference>
<dbReference type="CDD" id="cd04458">
    <property type="entry name" value="CSP_CDS"/>
    <property type="match status" value="1"/>
</dbReference>
<dbReference type="RefSeq" id="WP_015372405.1">
    <property type="nucleotide sequence ID" value="NZ_CP142150.1"/>
</dbReference>
<dbReference type="FunFam" id="2.40.50.140:FF:000006">
    <property type="entry name" value="Cold shock protein CspC"/>
    <property type="match status" value="1"/>
</dbReference>
<keyword evidence="4" id="KW-0238">DNA-binding</keyword>
<name>A0AAP2RZ28_9PSED</name>
<dbReference type="NCBIfam" id="TIGR02381">
    <property type="entry name" value="cspD"/>
    <property type="match status" value="1"/>
</dbReference>
<dbReference type="PROSITE" id="PS51857">
    <property type="entry name" value="CSD_2"/>
    <property type="match status" value="1"/>
</dbReference>
<dbReference type="InterPro" id="IPR011129">
    <property type="entry name" value="CSD"/>
</dbReference>
<sequence>MSDVKINGKVKWFNNAKGYGFIIEDGKSEDLFAHYSAISMEGYKTLKAGQPVSFNMIQGPKGLHAVDICAVCSQGLGKTHDQTHEKTHDAQIAQQEIKELA</sequence>
<comment type="caution">
    <text evidence="7">The sequence shown here is derived from an EMBL/GenBank/DDBJ whole genome shotgun (WGS) entry which is preliminary data.</text>
</comment>
<proteinExistence type="predicted"/>
<evidence type="ECO:0000256" key="5">
    <source>
        <dbReference type="RuleBase" id="RU000408"/>
    </source>
</evidence>
<dbReference type="GO" id="GO:0003677">
    <property type="term" value="F:DNA binding"/>
    <property type="evidence" value="ECO:0007669"/>
    <property type="project" value="UniProtKB-KW"/>
</dbReference>
<dbReference type="InterPro" id="IPR002059">
    <property type="entry name" value="CSP_DNA-bd"/>
</dbReference>
<dbReference type="PANTHER" id="PTHR46565:SF20">
    <property type="entry name" value="COLD SHOCK DOMAIN-CONTAINING PROTEIN 4"/>
    <property type="match status" value="1"/>
</dbReference>
<gene>
    <name evidence="7" type="primary">cspD</name>
    <name evidence="7" type="ORF">GIV46_05445</name>
</gene>
<evidence type="ECO:0000256" key="4">
    <source>
        <dbReference type="ARBA" id="ARBA00023125"/>
    </source>
</evidence>
<dbReference type="InterPro" id="IPR012751">
    <property type="entry name" value="CspD"/>
</dbReference>
<dbReference type="InterPro" id="IPR019844">
    <property type="entry name" value="CSD_CS"/>
</dbReference>
<keyword evidence="3" id="KW-0963">Cytoplasm</keyword>
<evidence type="ECO:0000256" key="3">
    <source>
        <dbReference type="ARBA" id="ARBA00022490"/>
    </source>
</evidence>
<dbReference type="PANTHER" id="PTHR46565">
    <property type="entry name" value="COLD SHOCK DOMAIN PROTEIN 2"/>
    <property type="match status" value="1"/>
</dbReference>
<protein>
    <recommendedName>
        <fullName evidence="2">Cold shock-like protein CspD</fullName>
    </recommendedName>
</protein>
<dbReference type="SUPFAM" id="SSF50249">
    <property type="entry name" value="Nucleic acid-binding proteins"/>
    <property type="match status" value="1"/>
</dbReference>
<accession>A0AAP2RZ28</accession>
<evidence type="ECO:0000313" key="8">
    <source>
        <dbReference type="Proteomes" id="UP000814126"/>
    </source>
</evidence>
<dbReference type="GeneID" id="45488188"/>